<reference evidence="3" key="1">
    <citation type="journal article" date="2019" name="Int. J. Syst. Evol. Microbiol.">
        <title>The Global Catalogue of Microorganisms (GCM) 10K type strain sequencing project: providing services to taxonomists for standard genome sequencing and annotation.</title>
        <authorList>
            <consortium name="The Broad Institute Genomics Platform"/>
            <consortium name="The Broad Institute Genome Sequencing Center for Infectious Disease"/>
            <person name="Wu L."/>
            <person name="Ma J."/>
        </authorList>
    </citation>
    <scope>NUCLEOTIDE SEQUENCE [LARGE SCALE GENOMIC DNA]</scope>
    <source>
        <strain evidence="3">JCM 13852</strain>
    </source>
</reference>
<evidence type="ECO:0000256" key="1">
    <source>
        <dbReference type="SAM" id="Phobius"/>
    </source>
</evidence>
<keyword evidence="3" id="KW-1185">Reference proteome</keyword>
<evidence type="ECO:0000313" key="3">
    <source>
        <dbReference type="Proteomes" id="UP001596183"/>
    </source>
</evidence>
<gene>
    <name evidence="2" type="ORF">ACFP2V_27395</name>
</gene>
<organism evidence="2 3">
    <name type="scientific">Streptomyces incanus</name>
    <dbReference type="NCBI Taxonomy" id="887453"/>
    <lineage>
        <taxon>Bacteria</taxon>
        <taxon>Bacillati</taxon>
        <taxon>Actinomycetota</taxon>
        <taxon>Actinomycetes</taxon>
        <taxon>Kitasatosporales</taxon>
        <taxon>Streptomycetaceae</taxon>
        <taxon>Streptomyces</taxon>
    </lineage>
</organism>
<protein>
    <submittedName>
        <fullName evidence="2">Uncharacterized protein</fullName>
    </submittedName>
</protein>
<dbReference type="Proteomes" id="UP001596183">
    <property type="component" value="Unassembled WGS sequence"/>
</dbReference>
<name>A0ABW0XWS6_9ACTN</name>
<keyword evidence="1" id="KW-0472">Membrane</keyword>
<proteinExistence type="predicted"/>
<accession>A0ABW0XWS6</accession>
<comment type="caution">
    <text evidence="2">The sequence shown here is derived from an EMBL/GenBank/DDBJ whole genome shotgun (WGS) entry which is preliminary data.</text>
</comment>
<sequence>MGGAGASAGIRPPGRATVAAWTLRKERWWAFPSVTFTVLALFVAYATHAAPANRDYYAAPYLSPFYSPCLSTHCGAVPVSTSVRRPVL</sequence>
<keyword evidence="1" id="KW-1133">Transmembrane helix</keyword>
<evidence type="ECO:0000313" key="2">
    <source>
        <dbReference type="EMBL" id="MFC5673679.1"/>
    </source>
</evidence>
<dbReference type="EMBL" id="JBHSPC010000093">
    <property type="protein sequence ID" value="MFC5673679.1"/>
    <property type="molecule type" value="Genomic_DNA"/>
</dbReference>
<keyword evidence="1" id="KW-0812">Transmembrane</keyword>
<feature type="transmembrane region" description="Helical" evidence="1">
    <location>
        <begin position="28"/>
        <end position="47"/>
    </location>
</feature>
<dbReference type="RefSeq" id="WP_381217856.1">
    <property type="nucleotide sequence ID" value="NZ_JBHSPC010000093.1"/>
</dbReference>